<dbReference type="CDD" id="cd10954">
    <property type="entry name" value="CE4_CtAXE_like"/>
    <property type="match status" value="1"/>
</dbReference>
<keyword evidence="3" id="KW-1133">Transmembrane helix</keyword>
<keyword evidence="1" id="KW-0479">Metal-binding</keyword>
<evidence type="ECO:0000259" key="4">
    <source>
        <dbReference type="PROSITE" id="PS51677"/>
    </source>
</evidence>
<organism evidence="5 6">
    <name type="scientific">Enterococcus camelliae</name>
    <dbReference type="NCBI Taxonomy" id="453959"/>
    <lineage>
        <taxon>Bacteria</taxon>
        <taxon>Bacillati</taxon>
        <taxon>Bacillota</taxon>
        <taxon>Bacilli</taxon>
        <taxon>Lactobacillales</taxon>
        <taxon>Enterococcaceae</taxon>
        <taxon>Enterococcus</taxon>
    </lineage>
</organism>
<dbReference type="EMBL" id="JBHUMO010000072">
    <property type="protein sequence ID" value="MFD2730070.1"/>
    <property type="molecule type" value="Genomic_DNA"/>
</dbReference>
<evidence type="ECO:0000313" key="6">
    <source>
        <dbReference type="Proteomes" id="UP001597427"/>
    </source>
</evidence>
<dbReference type="PANTHER" id="PTHR10587">
    <property type="entry name" value="GLYCOSYL TRANSFERASE-RELATED"/>
    <property type="match status" value="1"/>
</dbReference>
<sequence>MTKNFRSQKHAHSSHKLLAFLTSKWTFLGSLFLLLGVILPVCFYFISTVNQETIAKQKEAAEIQLIKKEQQAHFSQNSEVKVVRAKESGKITLQDKKIPATVQGTTEGQFQTILKKWQMADDDLFVSFIHLQSCAPAASKVEAGMTKYQWNIRKKTFVKQQETKLPTNYIQTETGAPITSQLLLQNNPQNLAQIHFAVQQALLDQAKNPKDILDDVLAIPAFTWQTPINYRPKELTVDVAKQGMLNKTTIHLPYTASLAASLNQAYLDPTLAQTFAAKPEENQKQIALTFDDGPNPETTPSILNTLKAKNVHATFFQLGSNAERYPNLVKRVAEGGHEIGSHTYHHYNLPKYPRATIQKEITDTDKAIYLATGKLPKFIRPPYGAVNATVAEVAGRPIIQWNIDSRDWATKNAGKTITQVQQTITNNGIILMHDIQPSTAEALPQLIDWLTQQGYKLVTIDQLLQSQEKPYHEYFSATDERAIS</sequence>
<dbReference type="SUPFAM" id="SSF88713">
    <property type="entry name" value="Glycoside hydrolase/deacetylase"/>
    <property type="match status" value="1"/>
</dbReference>
<proteinExistence type="predicted"/>
<name>A0ABW5TNA6_9ENTE</name>
<accession>A0ABW5TNA6</accession>
<dbReference type="RefSeq" id="WP_379983004.1">
    <property type="nucleotide sequence ID" value="NZ_JBHUMO010000072.1"/>
</dbReference>
<dbReference type="EC" id="3.-.-.-" evidence="5"/>
<dbReference type="GO" id="GO:0016787">
    <property type="term" value="F:hydrolase activity"/>
    <property type="evidence" value="ECO:0007669"/>
    <property type="project" value="UniProtKB-KW"/>
</dbReference>
<feature type="transmembrane region" description="Helical" evidence="3">
    <location>
        <begin position="25"/>
        <end position="46"/>
    </location>
</feature>
<reference evidence="6" key="1">
    <citation type="journal article" date="2019" name="Int. J. Syst. Evol. Microbiol.">
        <title>The Global Catalogue of Microorganisms (GCM) 10K type strain sequencing project: providing services to taxonomists for standard genome sequencing and annotation.</title>
        <authorList>
            <consortium name="The Broad Institute Genomics Platform"/>
            <consortium name="The Broad Institute Genome Sequencing Center for Infectious Disease"/>
            <person name="Wu L."/>
            <person name="Ma J."/>
        </authorList>
    </citation>
    <scope>NUCLEOTIDE SEQUENCE [LARGE SCALE GENOMIC DNA]</scope>
    <source>
        <strain evidence="6">TISTR 932</strain>
    </source>
</reference>
<dbReference type="Pfam" id="PF01522">
    <property type="entry name" value="Polysacc_deac_1"/>
    <property type="match status" value="1"/>
</dbReference>
<dbReference type="Proteomes" id="UP001597427">
    <property type="component" value="Unassembled WGS sequence"/>
</dbReference>
<keyword evidence="3" id="KW-0472">Membrane</keyword>
<protein>
    <submittedName>
        <fullName evidence="5">Polysaccharide deacetylase family protein</fullName>
        <ecNumber evidence="5">3.-.-.-</ecNumber>
    </submittedName>
</protein>
<evidence type="ECO:0000313" key="5">
    <source>
        <dbReference type="EMBL" id="MFD2730070.1"/>
    </source>
</evidence>
<keyword evidence="2 5" id="KW-0378">Hydrolase</keyword>
<dbReference type="PROSITE" id="PS51677">
    <property type="entry name" value="NODB"/>
    <property type="match status" value="1"/>
</dbReference>
<gene>
    <name evidence="5" type="ORF">ACFSR0_11855</name>
</gene>
<evidence type="ECO:0000256" key="1">
    <source>
        <dbReference type="ARBA" id="ARBA00022723"/>
    </source>
</evidence>
<dbReference type="InterPro" id="IPR011330">
    <property type="entry name" value="Glyco_hydro/deAcase_b/a-brl"/>
</dbReference>
<comment type="caution">
    <text evidence="5">The sequence shown here is derived from an EMBL/GenBank/DDBJ whole genome shotgun (WGS) entry which is preliminary data.</text>
</comment>
<dbReference type="InterPro" id="IPR002509">
    <property type="entry name" value="NODB_dom"/>
</dbReference>
<feature type="domain" description="NodB homology" evidence="4">
    <location>
        <begin position="284"/>
        <end position="458"/>
    </location>
</feature>
<evidence type="ECO:0000256" key="2">
    <source>
        <dbReference type="ARBA" id="ARBA00022801"/>
    </source>
</evidence>
<keyword evidence="3" id="KW-0812">Transmembrane</keyword>
<evidence type="ECO:0000256" key="3">
    <source>
        <dbReference type="SAM" id="Phobius"/>
    </source>
</evidence>
<dbReference type="InterPro" id="IPR050248">
    <property type="entry name" value="Polysacc_deacetylase_ArnD"/>
</dbReference>
<dbReference type="PANTHER" id="PTHR10587:SF133">
    <property type="entry name" value="CHITIN DEACETYLASE 1-RELATED"/>
    <property type="match status" value="1"/>
</dbReference>
<keyword evidence="6" id="KW-1185">Reference proteome</keyword>
<dbReference type="Gene3D" id="3.20.20.370">
    <property type="entry name" value="Glycoside hydrolase/deacetylase"/>
    <property type="match status" value="1"/>
</dbReference>